<comment type="caution">
    <text evidence="1">The sequence shown here is derived from an EMBL/GenBank/DDBJ whole genome shotgun (WGS) entry which is preliminary data.</text>
</comment>
<dbReference type="VEuPathDB" id="TrichDB:TRFO_11085"/>
<keyword evidence="2" id="KW-1185">Reference proteome</keyword>
<evidence type="ECO:0000313" key="2">
    <source>
        <dbReference type="Proteomes" id="UP000179807"/>
    </source>
</evidence>
<protein>
    <submittedName>
        <fullName evidence="1">Uncharacterized protein</fullName>
    </submittedName>
</protein>
<reference evidence="1" key="1">
    <citation type="submission" date="2016-10" db="EMBL/GenBank/DDBJ databases">
        <authorList>
            <person name="Benchimol M."/>
            <person name="Almeida L.G."/>
            <person name="Vasconcelos A.T."/>
            <person name="Perreira-Neves A."/>
            <person name="Rosa I.A."/>
            <person name="Tasca T."/>
            <person name="Bogo M.R."/>
            <person name="de Souza W."/>
        </authorList>
    </citation>
    <scope>NUCLEOTIDE SEQUENCE [LARGE SCALE GENOMIC DNA]</scope>
    <source>
        <strain evidence="1">K</strain>
    </source>
</reference>
<dbReference type="GeneID" id="94830536"/>
<dbReference type="Proteomes" id="UP000179807">
    <property type="component" value="Unassembled WGS sequence"/>
</dbReference>
<name>A0A1J4J5F2_9EUKA</name>
<dbReference type="RefSeq" id="XP_068347609.1">
    <property type="nucleotide sequence ID" value="XM_068495832.1"/>
</dbReference>
<dbReference type="EMBL" id="MLAK01001315">
    <property type="protein sequence ID" value="OHS94472.1"/>
    <property type="molecule type" value="Genomic_DNA"/>
</dbReference>
<proteinExistence type="predicted"/>
<evidence type="ECO:0000313" key="1">
    <source>
        <dbReference type="EMBL" id="OHS94472.1"/>
    </source>
</evidence>
<sequence length="193" mass="22518">MITLLENSSYYYFLFELKFLMSGGEEIEDKPPSLFYQFPNFDESSLQCLTPWPSGDEYMGPFFSDLYYAASRDPATPSVMSKDRFMLTIAQIRSTYAFVTLLQQSGAFETKGRPLQTVSNAIARFSQLYPLYCATIIQRFWRARRKGAKKDDRLKFAIAMIVRPTNGHDREDKEVRRSFIWEMLQIYPPSLPF</sequence>
<organism evidence="1 2">
    <name type="scientific">Tritrichomonas foetus</name>
    <dbReference type="NCBI Taxonomy" id="1144522"/>
    <lineage>
        <taxon>Eukaryota</taxon>
        <taxon>Metamonada</taxon>
        <taxon>Parabasalia</taxon>
        <taxon>Tritrichomonadida</taxon>
        <taxon>Tritrichomonadidae</taxon>
        <taxon>Tritrichomonas</taxon>
    </lineage>
</organism>
<dbReference type="OrthoDB" id="10508755at2759"/>
<dbReference type="AlphaFoldDB" id="A0A1J4J5F2"/>
<accession>A0A1J4J5F2</accession>
<gene>
    <name evidence="1" type="ORF">TRFO_11085</name>
</gene>